<name>A0A438EQN2_VITVI</name>
<dbReference type="InterPro" id="IPR036918">
    <property type="entry name" value="Pyrv_Knase_C_sf"/>
</dbReference>
<feature type="domain" description="Pyruvate kinase C-terminal" evidence="1">
    <location>
        <begin position="92"/>
        <end position="183"/>
    </location>
</feature>
<dbReference type="Pfam" id="PF02887">
    <property type="entry name" value="PK_C"/>
    <property type="match status" value="1"/>
</dbReference>
<keyword evidence="2" id="KW-0808">Transferase</keyword>
<dbReference type="GO" id="GO:0016301">
    <property type="term" value="F:kinase activity"/>
    <property type="evidence" value="ECO:0007669"/>
    <property type="project" value="UniProtKB-KW"/>
</dbReference>
<dbReference type="AlphaFoldDB" id="A0A438EQN2"/>
<dbReference type="GO" id="GO:0000287">
    <property type="term" value="F:magnesium ion binding"/>
    <property type="evidence" value="ECO:0007669"/>
    <property type="project" value="InterPro"/>
</dbReference>
<dbReference type="GO" id="GO:0030955">
    <property type="term" value="F:potassium ion binding"/>
    <property type="evidence" value="ECO:0007669"/>
    <property type="project" value="InterPro"/>
</dbReference>
<evidence type="ECO:0000313" key="3">
    <source>
        <dbReference type="Proteomes" id="UP000288805"/>
    </source>
</evidence>
<evidence type="ECO:0000313" key="2">
    <source>
        <dbReference type="EMBL" id="RVW50020.1"/>
    </source>
</evidence>
<protein>
    <submittedName>
        <fullName evidence="2">Pyruvate kinase isozyme G, chloroplastic</fullName>
    </submittedName>
</protein>
<organism evidence="2 3">
    <name type="scientific">Vitis vinifera</name>
    <name type="common">Grape</name>
    <dbReference type="NCBI Taxonomy" id="29760"/>
    <lineage>
        <taxon>Eukaryota</taxon>
        <taxon>Viridiplantae</taxon>
        <taxon>Streptophyta</taxon>
        <taxon>Embryophyta</taxon>
        <taxon>Tracheophyta</taxon>
        <taxon>Spermatophyta</taxon>
        <taxon>Magnoliopsida</taxon>
        <taxon>eudicotyledons</taxon>
        <taxon>Gunneridae</taxon>
        <taxon>Pentapetalae</taxon>
        <taxon>rosids</taxon>
        <taxon>Vitales</taxon>
        <taxon>Vitaceae</taxon>
        <taxon>Viteae</taxon>
        <taxon>Vitis</taxon>
    </lineage>
</organism>
<sequence length="205" mass="22862">MSYLMYVCFLTVISNVSNCNNFSRYPLKAVKVMHTVALRTESSLSTSTTPPSQTIPYKAIGLDSGTIALSITSDYFLGILLQSHMGTMFAFHATTMANTLNTPIIVFTRTGSMAITLSHYRPSSTIFAFTNEERVKQRLVLYHGVMPIFMQFSDDAEETFSRALSILVNKGLMKEGEHVTLVQSGAQPIWRVESTHHIQVRKVQG</sequence>
<keyword evidence="2" id="KW-0418">Kinase</keyword>
<proteinExistence type="predicted"/>
<dbReference type="InterPro" id="IPR001697">
    <property type="entry name" value="Pyr_Knase"/>
</dbReference>
<dbReference type="InterPro" id="IPR015795">
    <property type="entry name" value="Pyrv_Knase_C"/>
</dbReference>
<dbReference type="GO" id="GO:0004743">
    <property type="term" value="F:pyruvate kinase activity"/>
    <property type="evidence" value="ECO:0007669"/>
    <property type="project" value="InterPro"/>
</dbReference>
<dbReference type="Proteomes" id="UP000288805">
    <property type="component" value="Unassembled WGS sequence"/>
</dbReference>
<accession>A0A438EQN2</accession>
<keyword evidence="2" id="KW-0670">Pyruvate</keyword>
<dbReference type="EMBL" id="QGNW01001215">
    <property type="protein sequence ID" value="RVW50020.1"/>
    <property type="molecule type" value="Genomic_DNA"/>
</dbReference>
<evidence type="ECO:0000259" key="1">
    <source>
        <dbReference type="Pfam" id="PF02887"/>
    </source>
</evidence>
<dbReference type="SUPFAM" id="SSF52935">
    <property type="entry name" value="PK C-terminal domain-like"/>
    <property type="match status" value="1"/>
</dbReference>
<gene>
    <name evidence="2" type="primary">KPYG_0</name>
    <name evidence="2" type="ORF">CK203_082256</name>
</gene>
<comment type="caution">
    <text evidence="2">The sequence shown here is derived from an EMBL/GenBank/DDBJ whole genome shotgun (WGS) entry which is preliminary data.</text>
</comment>
<dbReference type="PANTHER" id="PTHR11817">
    <property type="entry name" value="PYRUVATE KINASE"/>
    <property type="match status" value="1"/>
</dbReference>
<dbReference type="Gene3D" id="3.40.1380.20">
    <property type="entry name" value="Pyruvate kinase, C-terminal domain"/>
    <property type="match status" value="1"/>
</dbReference>
<reference evidence="2 3" key="1">
    <citation type="journal article" date="2018" name="PLoS Genet.">
        <title>Population sequencing reveals clonal diversity and ancestral inbreeding in the grapevine cultivar Chardonnay.</title>
        <authorList>
            <person name="Roach M.J."/>
            <person name="Johnson D.L."/>
            <person name="Bohlmann J."/>
            <person name="van Vuuren H.J."/>
            <person name="Jones S.J."/>
            <person name="Pretorius I.S."/>
            <person name="Schmidt S.A."/>
            <person name="Borneman A.R."/>
        </authorList>
    </citation>
    <scope>NUCLEOTIDE SEQUENCE [LARGE SCALE GENOMIC DNA]</scope>
    <source>
        <strain evidence="3">cv. Chardonnay</strain>
        <tissue evidence="2">Leaf</tissue>
    </source>
</reference>